<evidence type="ECO:0000259" key="4">
    <source>
        <dbReference type="PROSITE" id="PS01124"/>
    </source>
</evidence>
<dbReference type="KEGG" id="acip:CBP36_00275"/>
<dbReference type="Gene3D" id="2.60.120.10">
    <property type="entry name" value="Jelly Rolls"/>
    <property type="match status" value="1"/>
</dbReference>
<dbReference type="KEGG" id="acis:CBP35_18675"/>
<name>A0A240U7L6_9BURK</name>
<accession>A0A240U7L6</accession>
<feature type="domain" description="HTH araC/xylS-type" evidence="4">
    <location>
        <begin position="193"/>
        <end position="292"/>
    </location>
</feature>
<protein>
    <submittedName>
        <fullName evidence="5">AraC family transcriptional regulator</fullName>
    </submittedName>
</protein>
<dbReference type="CDD" id="cd06124">
    <property type="entry name" value="cupin_NimR-like_N"/>
    <property type="match status" value="1"/>
</dbReference>
<dbReference type="SUPFAM" id="SSF51182">
    <property type="entry name" value="RmlC-like cupins"/>
    <property type="match status" value="1"/>
</dbReference>
<organism evidence="5 6">
    <name type="scientific">Acidovorax carolinensis</name>
    <dbReference type="NCBI Taxonomy" id="553814"/>
    <lineage>
        <taxon>Bacteria</taxon>
        <taxon>Pseudomonadati</taxon>
        <taxon>Pseudomonadota</taxon>
        <taxon>Betaproteobacteria</taxon>
        <taxon>Burkholderiales</taxon>
        <taxon>Comamonadaceae</taxon>
        <taxon>Acidovorax</taxon>
    </lineage>
</organism>
<dbReference type="RefSeq" id="WP_086926152.1">
    <property type="nucleotide sequence ID" value="NZ_CP021362.1"/>
</dbReference>
<dbReference type="GO" id="GO:0043565">
    <property type="term" value="F:sequence-specific DNA binding"/>
    <property type="evidence" value="ECO:0007669"/>
    <property type="project" value="InterPro"/>
</dbReference>
<dbReference type="SMART" id="SM00342">
    <property type="entry name" value="HTH_ARAC"/>
    <property type="match status" value="1"/>
</dbReference>
<evidence type="ECO:0000256" key="1">
    <source>
        <dbReference type="ARBA" id="ARBA00023015"/>
    </source>
</evidence>
<dbReference type="InterPro" id="IPR014710">
    <property type="entry name" value="RmlC-like_jellyroll"/>
</dbReference>
<keyword evidence="2" id="KW-0238">DNA-binding</keyword>
<evidence type="ECO:0000256" key="2">
    <source>
        <dbReference type="ARBA" id="ARBA00023125"/>
    </source>
</evidence>
<dbReference type="EMBL" id="CP021366">
    <property type="protein sequence ID" value="ART57507.1"/>
    <property type="molecule type" value="Genomic_DNA"/>
</dbReference>
<evidence type="ECO:0000313" key="6">
    <source>
        <dbReference type="Proteomes" id="UP000194440"/>
    </source>
</evidence>
<evidence type="ECO:0000313" key="5">
    <source>
        <dbReference type="EMBL" id="ART57507.1"/>
    </source>
</evidence>
<dbReference type="InterPro" id="IPR003313">
    <property type="entry name" value="AraC-bd"/>
</dbReference>
<dbReference type="Gene3D" id="1.10.10.60">
    <property type="entry name" value="Homeodomain-like"/>
    <property type="match status" value="1"/>
</dbReference>
<dbReference type="Pfam" id="PF02311">
    <property type="entry name" value="AraC_binding"/>
    <property type="match status" value="1"/>
</dbReference>
<dbReference type="OrthoDB" id="9804543at2"/>
<dbReference type="PANTHER" id="PTHR11019">
    <property type="entry name" value="HTH-TYPE TRANSCRIPTIONAL REGULATOR NIMR"/>
    <property type="match status" value="1"/>
</dbReference>
<keyword evidence="1" id="KW-0805">Transcription regulation</keyword>
<reference evidence="5" key="1">
    <citation type="submission" date="2017-05" db="EMBL/GenBank/DDBJ databases">
        <title>Polyphasic characterization of four soil-derived phenanthrene-degrading Acidovorax strains and proposal of Acidovorax phenanthrenivorans sp. nov.</title>
        <authorList>
            <person name="Singleton D."/>
            <person name="Lee J."/>
            <person name="Dickey A.N."/>
            <person name="Stroud A."/>
            <person name="Scholl E.H."/>
            <person name="Wright F.A."/>
            <person name="Aitken M.D."/>
        </authorList>
    </citation>
    <scope>NUCLEOTIDE SEQUENCE</scope>
    <source>
        <strain evidence="5">P4</strain>
    </source>
</reference>
<dbReference type="InterPro" id="IPR018060">
    <property type="entry name" value="HTH_AraC"/>
</dbReference>
<gene>
    <name evidence="5" type="ORF">CBP36_00275</name>
</gene>
<proteinExistence type="predicted"/>
<dbReference type="InterPro" id="IPR018062">
    <property type="entry name" value="HTH_AraC-typ_CS"/>
</dbReference>
<dbReference type="PANTHER" id="PTHR11019:SF159">
    <property type="entry name" value="TRANSCRIPTIONAL REGULATOR-RELATED"/>
    <property type="match status" value="1"/>
</dbReference>
<sequence>MPKASLPAETAPPPRPRRALSYVDSLTPHLFVPSAERPVRAKVRQLAADTQVMPHSHPWAQVAISTTGVIRLTVDRGTYIVPPSRALWIPPGVEHAVTMVEDADLRTLYFHQPRGRCGPGVPRHEEAAWRQCRVLEVSDLLRALVRELPTTSDDGPALTPDERTRERHLNALVLGELRRAAAVKLGVDLPHDKRLRHLCEAVLTDPTRHATLSAWAQDTGASPRTVARLFRTELSSTFTQWRQQVILAKAVSLAAGRMPIGQIAAELGYSPSAFSAMVRKSVGQPPGRFLGQQPPGPVQ</sequence>
<dbReference type="PROSITE" id="PS01124">
    <property type="entry name" value="HTH_ARAC_FAMILY_2"/>
    <property type="match status" value="1"/>
</dbReference>
<keyword evidence="3" id="KW-0804">Transcription</keyword>
<dbReference type="Proteomes" id="UP000194440">
    <property type="component" value="Chromosome"/>
</dbReference>
<evidence type="ECO:0000256" key="3">
    <source>
        <dbReference type="ARBA" id="ARBA00023163"/>
    </source>
</evidence>
<dbReference type="AlphaFoldDB" id="A0A240U7L6"/>
<dbReference type="PROSITE" id="PS00041">
    <property type="entry name" value="HTH_ARAC_FAMILY_1"/>
    <property type="match status" value="1"/>
</dbReference>
<dbReference type="InterPro" id="IPR011051">
    <property type="entry name" value="RmlC_Cupin_sf"/>
</dbReference>
<dbReference type="GO" id="GO:0003700">
    <property type="term" value="F:DNA-binding transcription factor activity"/>
    <property type="evidence" value="ECO:0007669"/>
    <property type="project" value="InterPro"/>
</dbReference>
<keyword evidence="6" id="KW-1185">Reference proteome</keyword>
<dbReference type="Pfam" id="PF12833">
    <property type="entry name" value="HTH_18"/>
    <property type="match status" value="1"/>
</dbReference>